<dbReference type="GO" id="GO:0008237">
    <property type="term" value="F:metallopeptidase activity"/>
    <property type="evidence" value="ECO:0007669"/>
    <property type="project" value="UniProtKB-KW"/>
</dbReference>
<dbReference type="EMBL" id="RDFA01000007">
    <property type="protein sequence ID" value="RXK46951.1"/>
    <property type="molecule type" value="Genomic_DNA"/>
</dbReference>
<dbReference type="GO" id="GO:0004175">
    <property type="term" value="F:endopeptidase activity"/>
    <property type="evidence" value="ECO:0007669"/>
    <property type="project" value="UniProtKB-ARBA"/>
</dbReference>
<name>A0A498KRU2_9EURY</name>
<dbReference type="Pfam" id="PF02517">
    <property type="entry name" value="Rce1-like"/>
    <property type="match status" value="1"/>
</dbReference>
<feature type="transmembrane region" description="Helical" evidence="1">
    <location>
        <begin position="166"/>
        <end position="187"/>
    </location>
</feature>
<organism evidence="3 4">
    <name type="scientific">Halorientalis pallida</name>
    <dbReference type="NCBI Taxonomy" id="2479928"/>
    <lineage>
        <taxon>Archaea</taxon>
        <taxon>Methanobacteriati</taxon>
        <taxon>Methanobacteriota</taxon>
        <taxon>Stenosarchaea group</taxon>
        <taxon>Halobacteria</taxon>
        <taxon>Halobacteriales</taxon>
        <taxon>Haloarculaceae</taxon>
        <taxon>Halorientalis</taxon>
    </lineage>
</organism>
<feature type="transmembrane region" description="Helical" evidence="1">
    <location>
        <begin position="21"/>
        <end position="44"/>
    </location>
</feature>
<feature type="transmembrane region" description="Helical" evidence="1">
    <location>
        <begin position="221"/>
        <end position="239"/>
    </location>
</feature>
<accession>A0A498KRU2</accession>
<keyword evidence="3" id="KW-0645">Protease</keyword>
<dbReference type="AlphaFoldDB" id="A0A498KRU2"/>
<evidence type="ECO:0000313" key="4">
    <source>
        <dbReference type="Proteomes" id="UP000289691"/>
    </source>
</evidence>
<dbReference type="GO" id="GO:0080120">
    <property type="term" value="P:CAAX-box protein maturation"/>
    <property type="evidence" value="ECO:0007669"/>
    <property type="project" value="UniProtKB-ARBA"/>
</dbReference>
<feature type="transmembrane region" description="Helical" evidence="1">
    <location>
        <begin position="128"/>
        <end position="146"/>
    </location>
</feature>
<keyword evidence="3" id="KW-0482">Metalloprotease</keyword>
<keyword evidence="1" id="KW-0472">Membrane</keyword>
<dbReference type="InterPro" id="IPR003675">
    <property type="entry name" value="Rce1/LyrA-like_dom"/>
</dbReference>
<comment type="caution">
    <text evidence="3">The sequence shown here is derived from an EMBL/GenBank/DDBJ whole genome shotgun (WGS) entry which is preliminary data.</text>
</comment>
<feature type="transmembrane region" description="Helical" evidence="1">
    <location>
        <begin position="246"/>
        <end position="266"/>
    </location>
</feature>
<gene>
    <name evidence="3" type="ORF">EAF64_17545</name>
</gene>
<keyword evidence="3" id="KW-0378">Hydrolase</keyword>
<evidence type="ECO:0000256" key="1">
    <source>
        <dbReference type="SAM" id="Phobius"/>
    </source>
</evidence>
<feature type="domain" description="CAAX prenyl protease 2/Lysostaphin resistance protein A-like" evidence="2">
    <location>
        <begin position="170"/>
        <end position="258"/>
    </location>
</feature>
<keyword evidence="1" id="KW-0812">Transmembrane</keyword>
<feature type="transmembrane region" description="Helical" evidence="1">
    <location>
        <begin position="50"/>
        <end position="68"/>
    </location>
</feature>
<reference evidence="3 4" key="1">
    <citation type="submission" date="2019-01" db="EMBL/GenBank/DDBJ databases">
        <title>Halorientalis sp. F13-25 a new haloarchaeum isolated from hypersaline water.</title>
        <authorList>
            <person name="Ana D.-V."/>
            <person name="Cristina S.-P."/>
            <person name="Antonio V."/>
        </authorList>
    </citation>
    <scope>NUCLEOTIDE SEQUENCE [LARGE SCALE GENOMIC DNA]</scope>
    <source>
        <strain evidence="3 4">F13-25</strain>
    </source>
</reference>
<keyword evidence="1" id="KW-1133">Transmembrane helix</keyword>
<evidence type="ECO:0000259" key="2">
    <source>
        <dbReference type="Pfam" id="PF02517"/>
    </source>
</evidence>
<evidence type="ECO:0000313" key="3">
    <source>
        <dbReference type="EMBL" id="RXK46951.1"/>
    </source>
</evidence>
<protein>
    <submittedName>
        <fullName evidence="3">CPBP family intramembrane metalloprotease</fullName>
    </submittedName>
</protein>
<proteinExistence type="predicted"/>
<dbReference type="GO" id="GO:0006508">
    <property type="term" value="P:proteolysis"/>
    <property type="evidence" value="ECO:0007669"/>
    <property type="project" value="UniProtKB-KW"/>
</dbReference>
<dbReference type="Proteomes" id="UP000289691">
    <property type="component" value="Unassembled WGS sequence"/>
</dbReference>
<feature type="transmembrane region" description="Helical" evidence="1">
    <location>
        <begin position="199"/>
        <end position="215"/>
    </location>
</feature>
<sequence length="271" mass="29720">MRLDSRSLSDSVGEWLVRRGVTLANIALLVPILGIVLSETLFFAGYTTSALRSHFITLLYAVIVPMWFGDETEAYAGLALVSALRCVSLGMPVFFEITLYWLPLVYAPFLPGLFVLKRSSEFVEIPLDIRTGLLLLPVAVPVGFVLAEIEYRVLRPETLLPAWSPLFLGILVVIAVFVVALAEEFIFRGVLQRGLSERYGWLAGVFLASVVFAMTRSGYGFVPELVVAFGIGVLLGIGYELTDSLLLVTFVHGSLNVVLFGVLPIFGPFLL</sequence>
<keyword evidence="4" id="KW-1185">Reference proteome</keyword>
<feature type="transmembrane region" description="Helical" evidence="1">
    <location>
        <begin position="100"/>
        <end position="116"/>
    </location>
</feature>